<name>A0ACB9L6T9_BAUVA</name>
<gene>
    <name evidence="1" type="ORF">L6164_028639</name>
</gene>
<evidence type="ECO:0000313" key="1">
    <source>
        <dbReference type="EMBL" id="KAI4305265.1"/>
    </source>
</evidence>
<dbReference type="Proteomes" id="UP000828941">
    <property type="component" value="Chromosome 12"/>
</dbReference>
<accession>A0ACB9L6T9</accession>
<sequence>MKLLLFLISLLVGFHLCSCDSDDIKKELTRPRRPPPPRSPPPPSTPPPRPPPPPPTILKCPESTRKPGFDHFLLTLTWPNAFCKLPGVTCKPSPPMQEHFTIHGLWPQNQYHNGVTDCQETAPLSDDILKQRKQKLLDFWPRLYSATNFETSQKLWRDQWCKHGSCSSDKFKPDSYIDKAITLASTYGQRIKNELEAAGITPNGNAYSWEEMVEAMKRATGNINVRLTCEEDALGKLQLSEIQICVESDAETLKNCNRQTPVKCQKNLVFA</sequence>
<protein>
    <submittedName>
        <fullName evidence="1">Uncharacterized protein</fullName>
    </submittedName>
</protein>
<dbReference type="EMBL" id="CM039437">
    <property type="protein sequence ID" value="KAI4305265.1"/>
    <property type="molecule type" value="Genomic_DNA"/>
</dbReference>
<organism evidence="1 2">
    <name type="scientific">Bauhinia variegata</name>
    <name type="common">Purple orchid tree</name>
    <name type="synonym">Phanera variegata</name>
    <dbReference type="NCBI Taxonomy" id="167791"/>
    <lineage>
        <taxon>Eukaryota</taxon>
        <taxon>Viridiplantae</taxon>
        <taxon>Streptophyta</taxon>
        <taxon>Embryophyta</taxon>
        <taxon>Tracheophyta</taxon>
        <taxon>Spermatophyta</taxon>
        <taxon>Magnoliopsida</taxon>
        <taxon>eudicotyledons</taxon>
        <taxon>Gunneridae</taxon>
        <taxon>Pentapetalae</taxon>
        <taxon>rosids</taxon>
        <taxon>fabids</taxon>
        <taxon>Fabales</taxon>
        <taxon>Fabaceae</taxon>
        <taxon>Cercidoideae</taxon>
        <taxon>Cercideae</taxon>
        <taxon>Bauhiniinae</taxon>
        <taxon>Bauhinia</taxon>
    </lineage>
</organism>
<keyword evidence="2" id="KW-1185">Reference proteome</keyword>
<evidence type="ECO:0000313" key="2">
    <source>
        <dbReference type="Proteomes" id="UP000828941"/>
    </source>
</evidence>
<reference evidence="1 2" key="1">
    <citation type="journal article" date="2022" name="DNA Res.">
        <title>Chromosomal-level genome assembly of the orchid tree Bauhinia variegata (Leguminosae; Cercidoideae) supports the allotetraploid origin hypothesis of Bauhinia.</title>
        <authorList>
            <person name="Zhong Y."/>
            <person name="Chen Y."/>
            <person name="Zheng D."/>
            <person name="Pang J."/>
            <person name="Liu Y."/>
            <person name="Luo S."/>
            <person name="Meng S."/>
            <person name="Qian L."/>
            <person name="Wei D."/>
            <person name="Dai S."/>
            <person name="Zhou R."/>
        </authorList>
    </citation>
    <scope>NUCLEOTIDE SEQUENCE [LARGE SCALE GENOMIC DNA]</scope>
    <source>
        <strain evidence="1">BV-YZ2020</strain>
    </source>
</reference>
<comment type="caution">
    <text evidence="1">The sequence shown here is derived from an EMBL/GenBank/DDBJ whole genome shotgun (WGS) entry which is preliminary data.</text>
</comment>
<proteinExistence type="predicted"/>